<reference evidence="1" key="1">
    <citation type="submission" date="2020-06" db="EMBL/GenBank/DDBJ databases">
        <authorList>
            <person name="Li T."/>
            <person name="Hu X."/>
            <person name="Zhang T."/>
            <person name="Song X."/>
            <person name="Zhang H."/>
            <person name="Dai N."/>
            <person name="Sheng W."/>
            <person name="Hou X."/>
            <person name="Wei L."/>
        </authorList>
    </citation>
    <scope>NUCLEOTIDE SEQUENCE</scope>
    <source>
        <strain evidence="1">KEN1</strain>
        <tissue evidence="1">Leaf</tissue>
    </source>
</reference>
<dbReference type="EMBL" id="JACGWN010000011">
    <property type="protein sequence ID" value="KAL0421360.1"/>
    <property type="molecule type" value="Genomic_DNA"/>
</dbReference>
<name>A0AAW2UV66_9LAMI</name>
<evidence type="ECO:0000313" key="1">
    <source>
        <dbReference type="EMBL" id="KAL0421360.1"/>
    </source>
</evidence>
<gene>
    <name evidence="1" type="ORF">Slati_3158900</name>
</gene>
<dbReference type="AlphaFoldDB" id="A0AAW2UV66"/>
<comment type="caution">
    <text evidence="1">The sequence shown here is derived from an EMBL/GenBank/DDBJ whole genome shotgun (WGS) entry which is preliminary data.</text>
</comment>
<organism evidence="1">
    <name type="scientific">Sesamum latifolium</name>
    <dbReference type="NCBI Taxonomy" id="2727402"/>
    <lineage>
        <taxon>Eukaryota</taxon>
        <taxon>Viridiplantae</taxon>
        <taxon>Streptophyta</taxon>
        <taxon>Embryophyta</taxon>
        <taxon>Tracheophyta</taxon>
        <taxon>Spermatophyta</taxon>
        <taxon>Magnoliopsida</taxon>
        <taxon>eudicotyledons</taxon>
        <taxon>Gunneridae</taxon>
        <taxon>Pentapetalae</taxon>
        <taxon>asterids</taxon>
        <taxon>lamiids</taxon>
        <taxon>Lamiales</taxon>
        <taxon>Pedaliaceae</taxon>
        <taxon>Sesamum</taxon>
    </lineage>
</organism>
<accession>A0AAW2UV66</accession>
<protein>
    <submittedName>
        <fullName evidence="1">Uncharacterized protein</fullName>
    </submittedName>
</protein>
<proteinExistence type="predicted"/>
<sequence>MSRKTVHSPAEGFDLETPRPDGTNEGFCACCAVNTSERIREALVSLAGDLVIRFQYYRVLSLGLNCRFRPGDLIVGFQHDAASLPEFLGWLAVLGKPLDGSVVGVGHYIHAVSMNSAFEAVLAVN</sequence>
<reference evidence="1" key="2">
    <citation type="journal article" date="2024" name="Plant">
        <title>Genomic evolution and insights into agronomic trait innovations of Sesamum species.</title>
        <authorList>
            <person name="Miao H."/>
            <person name="Wang L."/>
            <person name="Qu L."/>
            <person name="Liu H."/>
            <person name="Sun Y."/>
            <person name="Le M."/>
            <person name="Wang Q."/>
            <person name="Wei S."/>
            <person name="Zheng Y."/>
            <person name="Lin W."/>
            <person name="Duan Y."/>
            <person name="Cao H."/>
            <person name="Xiong S."/>
            <person name="Wang X."/>
            <person name="Wei L."/>
            <person name="Li C."/>
            <person name="Ma Q."/>
            <person name="Ju M."/>
            <person name="Zhao R."/>
            <person name="Li G."/>
            <person name="Mu C."/>
            <person name="Tian Q."/>
            <person name="Mei H."/>
            <person name="Zhang T."/>
            <person name="Gao T."/>
            <person name="Zhang H."/>
        </authorList>
    </citation>
    <scope>NUCLEOTIDE SEQUENCE</scope>
    <source>
        <strain evidence="1">KEN1</strain>
    </source>
</reference>